<evidence type="ECO:0000313" key="2">
    <source>
        <dbReference type="EMBL" id="GEK55412.1"/>
    </source>
</evidence>
<accession>A0A510XWL6</accession>
<protein>
    <submittedName>
        <fullName evidence="2">Phosphohydrolase</fullName>
    </submittedName>
</protein>
<gene>
    <name evidence="2" type="primary">yedJ</name>
    <name evidence="2" type="ORF">PES01_22570</name>
</gene>
<dbReference type="Gene3D" id="1.10.3210.50">
    <property type="match status" value="1"/>
</dbReference>
<proteinExistence type="predicted"/>
<dbReference type="InterPro" id="IPR006674">
    <property type="entry name" value="HD_domain"/>
</dbReference>
<dbReference type="PANTHER" id="PTHR33594:SF1">
    <property type="entry name" value="HD_PDEASE DOMAIN-CONTAINING PROTEIN"/>
    <property type="match status" value="1"/>
</dbReference>
<dbReference type="Proteomes" id="UP000321419">
    <property type="component" value="Unassembled WGS sequence"/>
</dbReference>
<dbReference type="EMBL" id="BJUM01000020">
    <property type="protein sequence ID" value="GEK55412.1"/>
    <property type="molecule type" value="Genomic_DNA"/>
</dbReference>
<dbReference type="InterPro" id="IPR003607">
    <property type="entry name" value="HD/PDEase_dom"/>
</dbReference>
<keyword evidence="2" id="KW-0378">Hydrolase</keyword>
<name>A0A510XWL6_9GAMM</name>
<dbReference type="Pfam" id="PF01966">
    <property type="entry name" value="HD"/>
    <property type="match status" value="1"/>
</dbReference>
<evidence type="ECO:0000259" key="1">
    <source>
        <dbReference type="SMART" id="SM00471"/>
    </source>
</evidence>
<keyword evidence="3" id="KW-1185">Reference proteome</keyword>
<organism evidence="2 3">
    <name type="scientific">Pseudoalteromonas espejiana</name>
    <dbReference type="NCBI Taxonomy" id="28107"/>
    <lineage>
        <taxon>Bacteria</taxon>
        <taxon>Pseudomonadati</taxon>
        <taxon>Pseudomonadota</taxon>
        <taxon>Gammaproteobacteria</taxon>
        <taxon>Alteromonadales</taxon>
        <taxon>Pseudoalteromonadaceae</taxon>
        <taxon>Pseudoalteromonas</taxon>
    </lineage>
</organism>
<dbReference type="GO" id="GO:0016787">
    <property type="term" value="F:hydrolase activity"/>
    <property type="evidence" value="ECO:0007669"/>
    <property type="project" value="UniProtKB-KW"/>
</dbReference>
<dbReference type="SMART" id="SM00471">
    <property type="entry name" value="HDc"/>
    <property type="match status" value="1"/>
</dbReference>
<reference evidence="2 3" key="1">
    <citation type="submission" date="2019-07" db="EMBL/GenBank/DDBJ databases">
        <title>Whole genome shotgun sequence of Pseudoalteromonas espejiana NBRC 102222.</title>
        <authorList>
            <person name="Hosoyama A."/>
            <person name="Uohara A."/>
            <person name="Ohji S."/>
            <person name="Ichikawa N."/>
        </authorList>
    </citation>
    <scope>NUCLEOTIDE SEQUENCE [LARGE SCALE GENOMIC DNA]</scope>
    <source>
        <strain evidence="2 3">NBRC 102222</strain>
    </source>
</reference>
<dbReference type="SUPFAM" id="SSF109604">
    <property type="entry name" value="HD-domain/PDEase-like"/>
    <property type="match status" value="1"/>
</dbReference>
<sequence length="240" mass="26559">MAGIKHGKVRIIQILISLWNINVPDVALSPDLEILNSQCRTFITSLIHADVAHDITHIERVVRVAIQLCNAEQANMHVVLPAAWMHDCVAVAKNHPDRAKASTMAADKAIEFLNSINCDATLFDDIHHAIAAHSFSANIAVKTIEAQIVQDADRMDALGAIGVSRCMKVGGSISRLLYNPDDPFCLNREPDDKTYTLDHFYIKLLHIAKSMNTPSAKAEAQRRTAYMHAFLEQLKSETGQ</sequence>
<evidence type="ECO:0000313" key="3">
    <source>
        <dbReference type="Proteomes" id="UP000321419"/>
    </source>
</evidence>
<dbReference type="PANTHER" id="PTHR33594">
    <property type="entry name" value="SUPERFAMILY HYDROLASE, PUTATIVE (AFU_ORTHOLOGUE AFUA_1G03035)-RELATED"/>
    <property type="match status" value="1"/>
</dbReference>
<feature type="domain" description="HD/PDEase" evidence="1">
    <location>
        <begin position="50"/>
        <end position="167"/>
    </location>
</feature>
<dbReference type="AlphaFoldDB" id="A0A510XWL6"/>
<dbReference type="CDD" id="cd00077">
    <property type="entry name" value="HDc"/>
    <property type="match status" value="1"/>
</dbReference>
<comment type="caution">
    <text evidence="2">The sequence shown here is derived from an EMBL/GenBank/DDBJ whole genome shotgun (WGS) entry which is preliminary data.</text>
</comment>